<sequence length="81" mass="9822">MLPPEGKEELPQWVDSCCQNPCTFYGRVHSKDRNKVNWMRLDNKTKAEWKRLWVTVGIVQVEQKRRRFIQIPRRNRLNGQQ</sequence>
<dbReference type="AlphaFoldDB" id="A0A1I7UPR2"/>
<name>A0A1I7UPR2_9PELO</name>
<reference evidence="2" key="1">
    <citation type="submission" date="2016-11" db="UniProtKB">
        <authorList>
            <consortium name="WormBaseParasite"/>
        </authorList>
    </citation>
    <scope>IDENTIFICATION</scope>
</reference>
<dbReference type="WBParaSite" id="Csp11.Scaffold630.g18117.t1">
    <property type="protein sequence ID" value="Csp11.Scaffold630.g18117.t1"/>
    <property type="gene ID" value="Csp11.Scaffold630.g18117"/>
</dbReference>
<evidence type="ECO:0000313" key="2">
    <source>
        <dbReference type="WBParaSite" id="Csp11.Scaffold630.g18117.t1"/>
    </source>
</evidence>
<proteinExistence type="predicted"/>
<organism evidence="1 2">
    <name type="scientific">Caenorhabditis tropicalis</name>
    <dbReference type="NCBI Taxonomy" id="1561998"/>
    <lineage>
        <taxon>Eukaryota</taxon>
        <taxon>Metazoa</taxon>
        <taxon>Ecdysozoa</taxon>
        <taxon>Nematoda</taxon>
        <taxon>Chromadorea</taxon>
        <taxon>Rhabditida</taxon>
        <taxon>Rhabditina</taxon>
        <taxon>Rhabditomorpha</taxon>
        <taxon>Rhabditoidea</taxon>
        <taxon>Rhabditidae</taxon>
        <taxon>Peloderinae</taxon>
        <taxon>Caenorhabditis</taxon>
    </lineage>
</organism>
<dbReference type="Proteomes" id="UP000095282">
    <property type="component" value="Unplaced"/>
</dbReference>
<keyword evidence="1" id="KW-1185">Reference proteome</keyword>
<evidence type="ECO:0000313" key="1">
    <source>
        <dbReference type="Proteomes" id="UP000095282"/>
    </source>
</evidence>
<accession>A0A1I7UPR2</accession>
<dbReference type="eggNOG" id="ENOG502QVXD">
    <property type="taxonomic scope" value="Eukaryota"/>
</dbReference>
<protein>
    <submittedName>
        <fullName evidence="2">Uncharacterized protein</fullName>
    </submittedName>
</protein>